<dbReference type="Pfam" id="PF01419">
    <property type="entry name" value="Jacalin"/>
    <property type="match status" value="3"/>
</dbReference>
<dbReference type="SUPFAM" id="SSF51101">
    <property type="entry name" value="Mannose-binding lectins"/>
    <property type="match status" value="3"/>
</dbReference>
<dbReference type="InterPro" id="IPR033734">
    <property type="entry name" value="Jacalin-like_lectin_dom_plant"/>
</dbReference>
<comment type="similarity">
    <text evidence="1">Belongs to the jacalin lectin family.</text>
</comment>
<evidence type="ECO:0000256" key="3">
    <source>
        <dbReference type="ARBA" id="ARBA00022737"/>
    </source>
</evidence>
<evidence type="ECO:0000256" key="1">
    <source>
        <dbReference type="ARBA" id="ARBA00006568"/>
    </source>
</evidence>
<feature type="domain" description="Jacalin-type lectin" evidence="4">
    <location>
        <begin position="356"/>
        <end position="497"/>
    </location>
</feature>
<dbReference type="SMART" id="SM00915">
    <property type="entry name" value="Jacalin"/>
    <property type="match status" value="3"/>
</dbReference>
<dbReference type="InterPro" id="IPR001229">
    <property type="entry name" value="Jacalin-like_lectin_dom"/>
</dbReference>
<gene>
    <name evidence="5" type="ORF">EZV62_003378</name>
</gene>
<dbReference type="PANTHER" id="PTHR47293">
    <property type="entry name" value="JACALIN-RELATED LECTIN 3"/>
    <property type="match status" value="1"/>
</dbReference>
<keyword evidence="2" id="KW-0430">Lectin</keyword>
<dbReference type="AlphaFoldDB" id="A0A5C7IGQ9"/>
<keyword evidence="6" id="KW-1185">Reference proteome</keyword>
<dbReference type="CDD" id="cd09612">
    <property type="entry name" value="Jacalin"/>
    <property type="match status" value="1"/>
</dbReference>
<dbReference type="PANTHER" id="PTHR47293:SF66">
    <property type="entry name" value="JACALIN-RELATED LECTIN 11-RELATED"/>
    <property type="match status" value="1"/>
</dbReference>
<evidence type="ECO:0000313" key="5">
    <source>
        <dbReference type="EMBL" id="TXG68443.1"/>
    </source>
</evidence>
<sequence>MVEKASCSSERSHNDIEAFEMGELYVERGREWSYKPNGAITGIMVSTNENNDIHSLVFKGIDENGNFEYSNTIGRHYKNASKVMLDWPEEYFTTVSGTVEPTYYYFASLSFTTNRKKYGPFGRDNHGTPFEFPIKDRVIVGFYGRLYEDKHIFGGLGVYMKHSKDLFGPNSSQVIQQVVNSNNTKVGSFNKEECIKVGTWGWSRSTTEKQWSYMLKGGAITEIKIGYNGDSIKSISFKSSAKKGEIKYSQKSKTSDENHEVISLNWPEEYFVSITGTLRTPVKDIESLCFYTNRTIYGPFGLMKGSNPFRFYMKGGVIVGFHGRVGDYFDALGVYIKPFSELFSFSGQGQIDNTNVKAAGPFGGEGGKEWNYKPNGAITEITISYGWVIHSLFFRSVDQNGKCEDSGRFGGEGGSSTLITIDWPREYLMSISGTHHTFIKKQRVIVSLCFHTNKKKYGPFGCTQGSPFDLPLKDRVIVGFHGCASNYIDAIGVYQNGHSS</sequence>
<reference evidence="6" key="1">
    <citation type="journal article" date="2019" name="Gigascience">
        <title>De novo genome assembly of the endangered Acer yangbiense, a plant species with extremely small populations endemic to Yunnan Province, China.</title>
        <authorList>
            <person name="Yang J."/>
            <person name="Wariss H.M."/>
            <person name="Tao L."/>
            <person name="Zhang R."/>
            <person name="Yun Q."/>
            <person name="Hollingsworth P."/>
            <person name="Dao Z."/>
            <person name="Luo G."/>
            <person name="Guo H."/>
            <person name="Ma Y."/>
            <person name="Sun W."/>
        </authorList>
    </citation>
    <scope>NUCLEOTIDE SEQUENCE [LARGE SCALE GENOMIC DNA]</scope>
    <source>
        <strain evidence="6">cv. Malutang</strain>
    </source>
</reference>
<name>A0A5C7IGQ9_9ROSI</name>
<dbReference type="Gene3D" id="2.100.10.30">
    <property type="entry name" value="Jacalin-like lectin domain"/>
    <property type="match status" value="3"/>
</dbReference>
<dbReference type="EMBL" id="VAHF01000002">
    <property type="protein sequence ID" value="TXG68443.1"/>
    <property type="molecule type" value="Genomic_DNA"/>
</dbReference>
<dbReference type="GO" id="GO:0030246">
    <property type="term" value="F:carbohydrate binding"/>
    <property type="evidence" value="ECO:0007669"/>
    <property type="project" value="UniProtKB-KW"/>
</dbReference>
<organism evidence="5 6">
    <name type="scientific">Acer yangbiense</name>
    <dbReference type="NCBI Taxonomy" id="1000413"/>
    <lineage>
        <taxon>Eukaryota</taxon>
        <taxon>Viridiplantae</taxon>
        <taxon>Streptophyta</taxon>
        <taxon>Embryophyta</taxon>
        <taxon>Tracheophyta</taxon>
        <taxon>Spermatophyta</taxon>
        <taxon>Magnoliopsida</taxon>
        <taxon>eudicotyledons</taxon>
        <taxon>Gunneridae</taxon>
        <taxon>Pentapetalae</taxon>
        <taxon>rosids</taxon>
        <taxon>malvids</taxon>
        <taxon>Sapindales</taxon>
        <taxon>Sapindaceae</taxon>
        <taxon>Hippocastanoideae</taxon>
        <taxon>Acereae</taxon>
        <taxon>Acer</taxon>
    </lineage>
</organism>
<protein>
    <recommendedName>
        <fullName evidence="4">Jacalin-type lectin domain-containing protein</fullName>
    </recommendedName>
</protein>
<dbReference type="FunFam" id="2.100.10.30:FF:000001">
    <property type="entry name" value="Jacalin-related lectin 33"/>
    <property type="match status" value="1"/>
</dbReference>
<feature type="domain" description="Jacalin-type lectin" evidence="4">
    <location>
        <begin position="18"/>
        <end position="162"/>
    </location>
</feature>
<dbReference type="OrthoDB" id="4325201at2759"/>
<proteinExistence type="inferred from homology"/>
<evidence type="ECO:0000313" key="6">
    <source>
        <dbReference type="Proteomes" id="UP000323000"/>
    </source>
</evidence>
<dbReference type="PROSITE" id="PS51752">
    <property type="entry name" value="JACALIN_LECTIN"/>
    <property type="match status" value="3"/>
</dbReference>
<feature type="domain" description="Jacalin-type lectin" evidence="4">
    <location>
        <begin position="194"/>
        <end position="338"/>
    </location>
</feature>
<evidence type="ECO:0000256" key="2">
    <source>
        <dbReference type="ARBA" id="ARBA00022734"/>
    </source>
</evidence>
<accession>A0A5C7IGQ9</accession>
<comment type="caution">
    <text evidence="5">The sequence shown here is derived from an EMBL/GenBank/DDBJ whole genome shotgun (WGS) entry which is preliminary data.</text>
</comment>
<dbReference type="InterPro" id="IPR036404">
    <property type="entry name" value="Jacalin-like_lectin_dom_sf"/>
</dbReference>
<keyword evidence="3" id="KW-0677">Repeat</keyword>
<evidence type="ECO:0000259" key="4">
    <source>
        <dbReference type="PROSITE" id="PS51752"/>
    </source>
</evidence>
<dbReference type="Proteomes" id="UP000323000">
    <property type="component" value="Chromosome 2"/>
</dbReference>